<dbReference type="GeneID" id="42309114"/>
<gene>
    <name evidence="4" type="ORF">SAMN04487909_12895</name>
</gene>
<dbReference type="InterPro" id="IPR000525">
    <property type="entry name" value="Initiator_Rep_WH1"/>
</dbReference>
<feature type="domain" description="Initiator Rep protein WH1" evidence="3">
    <location>
        <begin position="12"/>
        <end position="154"/>
    </location>
</feature>
<dbReference type="GO" id="GO:0006270">
    <property type="term" value="P:DNA replication initiation"/>
    <property type="evidence" value="ECO:0007669"/>
    <property type="project" value="InterPro"/>
</dbReference>
<dbReference type="GO" id="GO:0003887">
    <property type="term" value="F:DNA-directed DNA polymerase activity"/>
    <property type="evidence" value="ECO:0007669"/>
    <property type="project" value="InterPro"/>
</dbReference>
<proteinExistence type="inferred from homology"/>
<accession>A0A1G8WL42</accession>
<name>A0A1G8WL42_ANEMI</name>
<comment type="similarity">
    <text evidence="1">Belongs to the initiator RepB protein family.</text>
</comment>
<dbReference type="AlphaFoldDB" id="A0A1G8WL42"/>
<dbReference type="Pfam" id="PF01051">
    <property type="entry name" value="Rep3_N"/>
    <property type="match status" value="1"/>
</dbReference>
<evidence type="ECO:0000256" key="1">
    <source>
        <dbReference type="ARBA" id="ARBA00038283"/>
    </source>
</evidence>
<dbReference type="InterPro" id="IPR036388">
    <property type="entry name" value="WH-like_DNA-bd_sf"/>
</dbReference>
<evidence type="ECO:0000256" key="2">
    <source>
        <dbReference type="SAM" id="MobiDB-lite"/>
    </source>
</evidence>
<feature type="region of interest" description="Disordered" evidence="2">
    <location>
        <begin position="337"/>
        <end position="358"/>
    </location>
</feature>
<protein>
    <submittedName>
        <fullName evidence="4">Initiator Replication protein</fullName>
    </submittedName>
</protein>
<organism evidence="4 5">
    <name type="scientific">Aneurinibacillus migulanus</name>
    <name type="common">Bacillus migulanus</name>
    <dbReference type="NCBI Taxonomy" id="47500"/>
    <lineage>
        <taxon>Bacteria</taxon>
        <taxon>Bacillati</taxon>
        <taxon>Bacillota</taxon>
        <taxon>Bacilli</taxon>
        <taxon>Bacillales</taxon>
        <taxon>Paenibacillaceae</taxon>
        <taxon>Aneurinibacillus group</taxon>
        <taxon>Aneurinibacillus</taxon>
    </lineage>
</organism>
<evidence type="ECO:0000313" key="5">
    <source>
        <dbReference type="Proteomes" id="UP000182836"/>
    </source>
</evidence>
<dbReference type="Gene3D" id="1.10.10.10">
    <property type="entry name" value="Winged helix-like DNA-binding domain superfamily/Winged helix DNA-binding domain"/>
    <property type="match status" value="2"/>
</dbReference>
<dbReference type="EMBL" id="FNED01000028">
    <property type="protein sequence ID" value="SDJ79098.1"/>
    <property type="molecule type" value="Genomic_DNA"/>
</dbReference>
<evidence type="ECO:0000259" key="3">
    <source>
        <dbReference type="Pfam" id="PF01051"/>
    </source>
</evidence>
<dbReference type="SUPFAM" id="SSF46785">
    <property type="entry name" value="Winged helix' DNA-binding domain"/>
    <property type="match status" value="2"/>
</dbReference>
<reference evidence="4 5" key="1">
    <citation type="submission" date="2016-10" db="EMBL/GenBank/DDBJ databases">
        <authorList>
            <person name="de Groot N.N."/>
        </authorList>
    </citation>
    <scope>NUCLEOTIDE SEQUENCE [LARGE SCALE GENOMIC DNA]</scope>
    <source>
        <strain evidence="4 5">DSM 2895</strain>
    </source>
</reference>
<evidence type="ECO:0000313" key="4">
    <source>
        <dbReference type="EMBL" id="SDJ79098.1"/>
    </source>
</evidence>
<dbReference type="OrthoDB" id="9765378at2"/>
<dbReference type="Proteomes" id="UP000182836">
    <property type="component" value="Unassembled WGS sequence"/>
</dbReference>
<dbReference type="RefSeq" id="WP_052811663.1">
    <property type="nucleotide sequence ID" value="NZ_BJOA01000092.1"/>
</dbReference>
<sequence length="369" mass="43171">MNALEKIDEKLIVTKSNDLIEASYRLTLHEQRIICILAAKIQPEDTVFRTCRIEVGEFIDLLGLKGKSIHNDIKKIIKDFVYKGFEIKSEGVYTVSSWFEWAKYKEKEGFMEFKFSEELIPFLLQLKERFTSYRLNNVIPLRSSYSIRIYELLKQYANIGERTFDLEHLKSILGIEPDEYKLYGHFKSRVLTSAQKELDEKTDLSFEFEELKASRKVVGVRFIITRGRSTKEINHIEPKIVEEIAIASRLKAFGLTQAQIEYILKTYDESYILENLHIVEKDYLAGRVKNITGYAYKALEQDYRKNKPEIEKQLEGQKSNPAYEGIPEHILRQMERQKALEAQSGSGKEPSREEQRKRVKQMLLAFGEK</sequence>
<dbReference type="InterPro" id="IPR036390">
    <property type="entry name" value="WH_DNA-bd_sf"/>
</dbReference>
<dbReference type="Pfam" id="PF21205">
    <property type="entry name" value="Rep3_C"/>
    <property type="match status" value="1"/>
</dbReference>